<dbReference type="PATRIC" id="fig|1302272.5.peg.23"/>
<reference evidence="2 3" key="1">
    <citation type="journal article" date="2015" name="Genome Announc.">
        <title>Expanding the biotechnology potential of lactobacilli through comparative genomics of 213 strains and associated genera.</title>
        <authorList>
            <person name="Sun Z."/>
            <person name="Harris H.M."/>
            <person name="McCann A."/>
            <person name="Guo C."/>
            <person name="Argimon S."/>
            <person name="Zhang W."/>
            <person name="Yang X."/>
            <person name="Jeffery I.B."/>
            <person name="Cooney J.C."/>
            <person name="Kagawa T.F."/>
            <person name="Liu W."/>
            <person name="Song Y."/>
            <person name="Salvetti E."/>
            <person name="Wrobel A."/>
            <person name="Rasinkangas P."/>
            <person name="Parkhill J."/>
            <person name="Rea M.C."/>
            <person name="O'Sullivan O."/>
            <person name="Ritari J."/>
            <person name="Douillard F.P."/>
            <person name="Paul Ross R."/>
            <person name="Yang R."/>
            <person name="Briner A.E."/>
            <person name="Felis G.E."/>
            <person name="de Vos W.M."/>
            <person name="Barrangou R."/>
            <person name="Klaenhammer T.R."/>
            <person name="Caufield P.W."/>
            <person name="Cui Y."/>
            <person name="Zhang H."/>
            <person name="O'Toole P.W."/>
        </authorList>
    </citation>
    <scope>NUCLEOTIDE SEQUENCE [LARGE SCALE GENOMIC DNA]</scope>
    <source>
        <strain evidence="2 3">JCM 15530</strain>
    </source>
</reference>
<organism evidence="2 3">
    <name type="scientific">Secundilactobacillus kimchicus JCM 15530</name>
    <dbReference type="NCBI Taxonomy" id="1302272"/>
    <lineage>
        <taxon>Bacteria</taxon>
        <taxon>Bacillati</taxon>
        <taxon>Bacillota</taxon>
        <taxon>Bacilli</taxon>
        <taxon>Lactobacillales</taxon>
        <taxon>Lactobacillaceae</taxon>
        <taxon>Secundilactobacillus</taxon>
    </lineage>
</organism>
<dbReference type="EMBL" id="AZCX01000001">
    <property type="protein sequence ID" value="KRK49108.1"/>
    <property type="molecule type" value="Genomic_DNA"/>
</dbReference>
<protein>
    <recommendedName>
        <fullName evidence="4">Acyltransferase 3 domain-containing protein</fullName>
    </recommendedName>
</protein>
<accession>A0A0R1HYT8</accession>
<feature type="transmembrane region" description="Helical" evidence="1">
    <location>
        <begin position="51"/>
        <end position="68"/>
    </location>
</feature>
<evidence type="ECO:0008006" key="4">
    <source>
        <dbReference type="Google" id="ProtNLM"/>
    </source>
</evidence>
<gene>
    <name evidence="2" type="ORF">FC96_GL000023</name>
</gene>
<dbReference type="Proteomes" id="UP000050911">
    <property type="component" value="Unassembled WGS sequence"/>
</dbReference>
<keyword evidence="1" id="KW-1133">Transmembrane helix</keyword>
<keyword evidence="1" id="KW-0472">Membrane</keyword>
<evidence type="ECO:0000313" key="3">
    <source>
        <dbReference type="Proteomes" id="UP000050911"/>
    </source>
</evidence>
<dbReference type="AlphaFoldDB" id="A0A0R1HYT8"/>
<dbReference type="STRING" id="1302272.FC96_GL000023"/>
<comment type="caution">
    <text evidence="2">The sequence shown here is derived from an EMBL/GenBank/DDBJ whole genome shotgun (WGS) entry which is preliminary data.</text>
</comment>
<feature type="transmembrane region" description="Helical" evidence="1">
    <location>
        <begin position="88"/>
        <end position="108"/>
    </location>
</feature>
<proteinExistence type="predicted"/>
<name>A0A0R1HYT8_9LACO</name>
<evidence type="ECO:0000256" key="1">
    <source>
        <dbReference type="SAM" id="Phobius"/>
    </source>
</evidence>
<evidence type="ECO:0000313" key="2">
    <source>
        <dbReference type="EMBL" id="KRK49108.1"/>
    </source>
</evidence>
<keyword evidence="1" id="KW-0812">Transmembrane</keyword>
<sequence>MGCTYDKVSVWFQGTQTLPWDADIVLLTTFFTLIGYEWFHHPHIKPLTNVLPLLGAAGVTTGAVILKLSGQLPFSLSLKSHLIETGGWPSALILLTVPLTSCLIVFWVAKWCSMTALKPLLTIMGRHSLSIMLFHKALFDLCSQLNLNALPLQIIIGLIIPIGLSWLRRKLGHFTQPIRLPQSAPL</sequence>
<feature type="transmembrane region" description="Helical" evidence="1">
    <location>
        <begin position="20"/>
        <end position="39"/>
    </location>
</feature>
<feature type="transmembrane region" description="Helical" evidence="1">
    <location>
        <begin position="150"/>
        <end position="167"/>
    </location>
</feature>
<keyword evidence="3" id="KW-1185">Reference proteome</keyword>